<dbReference type="EMBL" id="CP074371">
    <property type="protein sequence ID" value="QVI19504.1"/>
    <property type="molecule type" value="Genomic_DNA"/>
</dbReference>
<dbReference type="PANTHER" id="PTHR10948:SF23">
    <property type="entry name" value="TRANSPOSASE INSI FOR INSERTION SEQUENCE ELEMENT IS30A-RELATED"/>
    <property type="match status" value="1"/>
</dbReference>
<dbReference type="Gene3D" id="1.10.10.10">
    <property type="entry name" value="Winged helix-like DNA-binding domain superfamily/Winged helix DNA-binding domain"/>
    <property type="match status" value="1"/>
</dbReference>
<feature type="domain" description="Transposase IS30-like HTH" evidence="1">
    <location>
        <begin position="2"/>
        <end position="38"/>
    </location>
</feature>
<evidence type="ECO:0000313" key="2">
    <source>
        <dbReference type="EMBL" id="QVI19504.1"/>
    </source>
</evidence>
<dbReference type="InterPro" id="IPR051917">
    <property type="entry name" value="Transposase-Integrase"/>
</dbReference>
<dbReference type="InterPro" id="IPR025246">
    <property type="entry name" value="IS30-like_HTH"/>
</dbReference>
<sequence length="86" mass="9618">MAEREEISRGLAKGRSAREIAATLGRSPSTIAREVARNGGRTAYRAAMADHRAYQRARRPKFAKLARNPLLRVLVEEKLAVCWTVL</sequence>
<dbReference type="InterPro" id="IPR036388">
    <property type="entry name" value="WH-like_DNA-bd_sf"/>
</dbReference>
<proteinExistence type="predicted"/>
<evidence type="ECO:0000313" key="3">
    <source>
        <dbReference type="Proteomes" id="UP000683310"/>
    </source>
</evidence>
<organism evidence="2 3">
    <name type="scientific">Nocardia tengchongensis</name>
    <dbReference type="NCBI Taxonomy" id="2055889"/>
    <lineage>
        <taxon>Bacteria</taxon>
        <taxon>Bacillati</taxon>
        <taxon>Actinomycetota</taxon>
        <taxon>Actinomycetes</taxon>
        <taxon>Mycobacteriales</taxon>
        <taxon>Nocardiaceae</taxon>
        <taxon>Nocardia</taxon>
    </lineage>
</organism>
<dbReference type="PANTHER" id="PTHR10948">
    <property type="entry name" value="TRANSPOSASE"/>
    <property type="match status" value="1"/>
</dbReference>
<protein>
    <submittedName>
        <fullName evidence="2">IS30 family transposase</fullName>
    </submittedName>
</protein>
<dbReference type="Pfam" id="PF13936">
    <property type="entry name" value="HTH_38"/>
    <property type="match status" value="1"/>
</dbReference>
<name>A0ABX8CHQ7_9NOCA</name>
<dbReference type="Proteomes" id="UP000683310">
    <property type="component" value="Chromosome"/>
</dbReference>
<accession>A0ABX8CHQ7</accession>
<evidence type="ECO:0000259" key="1">
    <source>
        <dbReference type="Pfam" id="PF13936"/>
    </source>
</evidence>
<keyword evidence="3" id="KW-1185">Reference proteome</keyword>
<reference evidence="2 3" key="1">
    <citation type="submission" date="2021-04" db="EMBL/GenBank/DDBJ databases">
        <title>Nocardia tengchongensis.</title>
        <authorList>
            <person name="Zhuang k."/>
            <person name="Ran Y."/>
            <person name="Li W."/>
        </authorList>
    </citation>
    <scope>NUCLEOTIDE SEQUENCE [LARGE SCALE GENOMIC DNA]</scope>
    <source>
        <strain evidence="2 3">CFH S0057</strain>
    </source>
</reference>
<gene>
    <name evidence="2" type="ORF">KHQ06_24400</name>
</gene>